<gene>
    <name evidence="1" type="ORF">SPIRO4BDMA_50623</name>
</gene>
<evidence type="ECO:0008006" key="2">
    <source>
        <dbReference type="Google" id="ProtNLM"/>
    </source>
</evidence>
<sequence>MRSDYRPRALDLGPTLEQMSVFLFGPRQTGKSSFVREKLKPEPTLSYNLLDGGLRLRLLADLTLMRQEMETCDIPAFARFLQTIL</sequence>
<dbReference type="AlphaFoldDB" id="A0A3P3XS41"/>
<name>A0A3P3XS41_9SPIR</name>
<dbReference type="EMBL" id="FWDO01000005">
    <property type="protein sequence ID" value="SLM19108.1"/>
    <property type="molecule type" value="Genomic_DNA"/>
</dbReference>
<protein>
    <recommendedName>
        <fullName evidence="2">AAA domain-containing protein</fullName>
    </recommendedName>
</protein>
<evidence type="ECO:0000313" key="1">
    <source>
        <dbReference type="EMBL" id="SLM19108.1"/>
    </source>
</evidence>
<accession>A0A3P3XS41</accession>
<proteinExistence type="predicted"/>
<reference evidence="1" key="1">
    <citation type="submission" date="2017-02" db="EMBL/GenBank/DDBJ databases">
        <authorList>
            <person name="Regsiter A."/>
            <person name="William W."/>
        </authorList>
    </citation>
    <scope>NUCLEOTIDE SEQUENCE</scope>
    <source>
        <strain evidence="1">BdmA 4</strain>
    </source>
</reference>
<organism evidence="1">
    <name type="scientific">uncultured spirochete</name>
    <dbReference type="NCBI Taxonomy" id="156406"/>
    <lineage>
        <taxon>Bacteria</taxon>
        <taxon>Pseudomonadati</taxon>
        <taxon>Spirochaetota</taxon>
        <taxon>Spirochaetia</taxon>
        <taxon>Spirochaetales</taxon>
        <taxon>environmental samples</taxon>
    </lineage>
</organism>